<dbReference type="AlphaFoldDB" id="A0A804PR05"/>
<reference evidence="3" key="1">
    <citation type="journal article" date="2009" name="Science">
        <title>The B73 maize genome: complexity, diversity, and dynamics.</title>
        <authorList>
            <person name="Schnable P.S."/>
            <person name="Ware D."/>
            <person name="Fulton R.S."/>
            <person name="Stein J.C."/>
            <person name="Wei F."/>
            <person name="Pasternak S."/>
            <person name="Liang C."/>
            <person name="Zhang J."/>
            <person name="Fulton L."/>
            <person name="Graves T.A."/>
            <person name="Minx P."/>
            <person name="Reily A.D."/>
            <person name="Courtney L."/>
            <person name="Kruchowski S.S."/>
            <person name="Tomlinson C."/>
            <person name="Strong C."/>
            <person name="Delehaunty K."/>
            <person name="Fronick C."/>
            <person name="Courtney B."/>
            <person name="Rock S.M."/>
            <person name="Belter E."/>
            <person name="Du F."/>
            <person name="Kim K."/>
            <person name="Abbott R.M."/>
            <person name="Cotton M."/>
            <person name="Levy A."/>
            <person name="Marchetto P."/>
            <person name="Ochoa K."/>
            <person name="Jackson S.M."/>
            <person name="Gillam B."/>
            <person name="Chen W."/>
            <person name="Yan L."/>
            <person name="Higginbotham J."/>
            <person name="Cardenas M."/>
            <person name="Waligorski J."/>
            <person name="Applebaum E."/>
            <person name="Phelps L."/>
            <person name="Falcone J."/>
            <person name="Kanchi K."/>
            <person name="Thane T."/>
            <person name="Scimone A."/>
            <person name="Thane N."/>
            <person name="Henke J."/>
            <person name="Wang T."/>
            <person name="Ruppert J."/>
            <person name="Shah N."/>
            <person name="Rotter K."/>
            <person name="Hodges J."/>
            <person name="Ingenthron E."/>
            <person name="Cordes M."/>
            <person name="Kohlberg S."/>
            <person name="Sgro J."/>
            <person name="Delgado B."/>
            <person name="Mead K."/>
            <person name="Chinwalla A."/>
            <person name="Leonard S."/>
            <person name="Crouse K."/>
            <person name="Collura K."/>
            <person name="Kudrna D."/>
            <person name="Currie J."/>
            <person name="He R."/>
            <person name="Angelova A."/>
            <person name="Rajasekar S."/>
            <person name="Mueller T."/>
            <person name="Lomeli R."/>
            <person name="Scara G."/>
            <person name="Ko A."/>
            <person name="Delaney K."/>
            <person name="Wissotski M."/>
            <person name="Lopez G."/>
            <person name="Campos D."/>
            <person name="Braidotti M."/>
            <person name="Ashley E."/>
            <person name="Golser W."/>
            <person name="Kim H."/>
            <person name="Lee S."/>
            <person name="Lin J."/>
            <person name="Dujmic Z."/>
            <person name="Kim W."/>
            <person name="Talag J."/>
            <person name="Zuccolo A."/>
            <person name="Fan C."/>
            <person name="Sebastian A."/>
            <person name="Kramer M."/>
            <person name="Spiegel L."/>
            <person name="Nascimento L."/>
            <person name="Zutavern T."/>
            <person name="Miller B."/>
            <person name="Ambroise C."/>
            <person name="Muller S."/>
            <person name="Spooner W."/>
            <person name="Narechania A."/>
            <person name="Ren L."/>
            <person name="Wei S."/>
            <person name="Kumari S."/>
            <person name="Faga B."/>
            <person name="Levy M.J."/>
            <person name="McMahan L."/>
            <person name="Van Buren P."/>
            <person name="Vaughn M.W."/>
            <person name="Ying K."/>
            <person name="Yeh C.-T."/>
            <person name="Emrich S.J."/>
            <person name="Jia Y."/>
            <person name="Kalyanaraman A."/>
            <person name="Hsia A.-P."/>
            <person name="Barbazuk W.B."/>
            <person name="Baucom R.S."/>
            <person name="Brutnell T.P."/>
            <person name="Carpita N.C."/>
            <person name="Chaparro C."/>
            <person name="Chia J.-M."/>
            <person name="Deragon J.-M."/>
            <person name="Estill J.C."/>
            <person name="Fu Y."/>
            <person name="Jeddeloh J.A."/>
            <person name="Han Y."/>
            <person name="Lee H."/>
            <person name="Li P."/>
            <person name="Lisch D.R."/>
            <person name="Liu S."/>
            <person name="Liu Z."/>
            <person name="Nagel D.H."/>
            <person name="McCann M.C."/>
            <person name="SanMiguel P."/>
            <person name="Myers A.M."/>
            <person name="Nettleton D."/>
            <person name="Nguyen J."/>
            <person name="Penning B.W."/>
            <person name="Ponnala L."/>
            <person name="Schneider K.L."/>
            <person name="Schwartz D.C."/>
            <person name="Sharma A."/>
            <person name="Soderlund C."/>
            <person name="Springer N.M."/>
            <person name="Sun Q."/>
            <person name="Wang H."/>
            <person name="Waterman M."/>
            <person name="Westerman R."/>
            <person name="Wolfgruber T.K."/>
            <person name="Yang L."/>
            <person name="Yu Y."/>
            <person name="Zhang L."/>
            <person name="Zhou S."/>
            <person name="Zhu Q."/>
            <person name="Bennetzen J.L."/>
            <person name="Dawe R.K."/>
            <person name="Jiang J."/>
            <person name="Jiang N."/>
            <person name="Presting G.G."/>
            <person name="Wessler S.R."/>
            <person name="Aluru S."/>
            <person name="Martienssen R.A."/>
            <person name="Clifton S.W."/>
            <person name="McCombie W.R."/>
            <person name="Wing R.A."/>
            <person name="Wilson R.K."/>
        </authorList>
    </citation>
    <scope>NUCLEOTIDE SEQUENCE [LARGE SCALE GENOMIC DNA]</scope>
    <source>
        <strain evidence="3">cv. B73</strain>
    </source>
</reference>
<sequence length="281" mass="30667">MVPVANSSDVLYRYRPQLEHQKSDALALYRLEYKSSSSKRSVRSKLSSSPLNEIQQQMGRLTADSPVENKRTARSKPKANQKDTNANIHPHVNAPNQVNAPNAYQATPQVNQMTLMNGNVVYGPHLPHSEDVIYGPHLPHGYSAEGSSFFWNTNRLRLHRHSPTNPLCAATYKQLRSTTAGFDPARKLGDGDFGIVFLAYYPPPSSASTSRCCRCPLSSPPPPSPTCGPSTSSIRIMDSMASYAPSSSSSSSIGPRRAQAPARRSGRRPWPQAAAIQPSSP</sequence>
<feature type="region of interest" description="Disordered" evidence="1">
    <location>
        <begin position="37"/>
        <end position="89"/>
    </location>
</feature>
<organism evidence="2 3">
    <name type="scientific">Zea mays</name>
    <name type="common">Maize</name>
    <dbReference type="NCBI Taxonomy" id="4577"/>
    <lineage>
        <taxon>Eukaryota</taxon>
        <taxon>Viridiplantae</taxon>
        <taxon>Streptophyta</taxon>
        <taxon>Embryophyta</taxon>
        <taxon>Tracheophyta</taxon>
        <taxon>Spermatophyta</taxon>
        <taxon>Magnoliopsida</taxon>
        <taxon>Liliopsida</taxon>
        <taxon>Poales</taxon>
        <taxon>Poaceae</taxon>
        <taxon>PACMAD clade</taxon>
        <taxon>Panicoideae</taxon>
        <taxon>Andropogonodae</taxon>
        <taxon>Andropogoneae</taxon>
        <taxon>Tripsacinae</taxon>
        <taxon>Zea</taxon>
    </lineage>
</organism>
<dbReference type="Gramene" id="Zm00001eb263050_T001">
    <property type="protein sequence ID" value="Zm00001eb263050_P001"/>
    <property type="gene ID" value="Zm00001eb263050"/>
</dbReference>
<evidence type="ECO:0000256" key="1">
    <source>
        <dbReference type="SAM" id="MobiDB-lite"/>
    </source>
</evidence>
<name>A0A804PR05_MAIZE</name>
<dbReference type="GO" id="GO:0048578">
    <property type="term" value="P:positive regulation of long-day photoperiodism, flowering"/>
    <property type="evidence" value="ECO:0007669"/>
    <property type="project" value="InterPro"/>
</dbReference>
<feature type="region of interest" description="Disordered" evidence="1">
    <location>
        <begin position="238"/>
        <end position="281"/>
    </location>
</feature>
<keyword evidence="3" id="KW-1185">Reference proteome</keyword>
<reference evidence="2" key="3">
    <citation type="submission" date="2021-05" db="UniProtKB">
        <authorList>
            <consortium name="EnsemblPlants"/>
        </authorList>
    </citation>
    <scope>IDENTIFICATION</scope>
    <source>
        <strain evidence="2">cv. B73</strain>
    </source>
</reference>
<feature type="compositionally biased region" description="Polar residues" evidence="1">
    <location>
        <begin position="50"/>
        <end position="59"/>
    </location>
</feature>
<reference evidence="2" key="2">
    <citation type="submission" date="2019-07" db="EMBL/GenBank/DDBJ databases">
        <authorList>
            <person name="Seetharam A."/>
            <person name="Woodhouse M."/>
            <person name="Cannon E."/>
        </authorList>
    </citation>
    <scope>NUCLEOTIDE SEQUENCE [LARGE SCALE GENOMIC DNA]</scope>
    <source>
        <strain evidence="2">cv. B73</strain>
    </source>
</reference>
<dbReference type="InterPro" id="IPR039277">
    <property type="entry name" value="VOZ1/VOZ2"/>
</dbReference>
<evidence type="ECO:0000313" key="3">
    <source>
        <dbReference type="Proteomes" id="UP000007305"/>
    </source>
</evidence>
<feature type="compositionally biased region" description="Low complexity" evidence="1">
    <location>
        <begin position="37"/>
        <end position="49"/>
    </location>
</feature>
<dbReference type="PANTHER" id="PTHR33873:SF3">
    <property type="entry name" value="OS05G0515700 PROTEIN"/>
    <property type="match status" value="1"/>
</dbReference>
<proteinExistence type="predicted"/>
<dbReference type="GO" id="GO:0006355">
    <property type="term" value="P:regulation of DNA-templated transcription"/>
    <property type="evidence" value="ECO:0007669"/>
    <property type="project" value="InterPro"/>
</dbReference>
<accession>A0A804PR05</accession>
<evidence type="ECO:0000313" key="2">
    <source>
        <dbReference type="EnsemblPlants" id="Zm00001eb263050_P001"/>
    </source>
</evidence>
<dbReference type="EnsemblPlants" id="Zm00001eb263050_T001">
    <property type="protein sequence ID" value="Zm00001eb263050_P001"/>
    <property type="gene ID" value="Zm00001eb263050"/>
</dbReference>
<protein>
    <submittedName>
        <fullName evidence="2">Uncharacterized protein</fullName>
    </submittedName>
</protein>
<dbReference type="Proteomes" id="UP000007305">
    <property type="component" value="Chromosome 6"/>
</dbReference>
<dbReference type="InParanoid" id="A0A804PR05"/>
<dbReference type="PANTHER" id="PTHR33873">
    <property type="entry name" value="TRANSCRIPTION FACTOR VOZ1"/>
    <property type="match status" value="1"/>
</dbReference>